<dbReference type="CDD" id="cd00537">
    <property type="entry name" value="MTHFR"/>
    <property type="match status" value="1"/>
</dbReference>
<evidence type="ECO:0000313" key="10">
    <source>
        <dbReference type="Proteomes" id="UP000199501"/>
    </source>
</evidence>
<dbReference type="GO" id="GO:0071949">
    <property type="term" value="F:FAD binding"/>
    <property type="evidence" value="ECO:0007669"/>
    <property type="project" value="TreeGrafter"/>
</dbReference>
<evidence type="ECO:0000256" key="2">
    <source>
        <dbReference type="ARBA" id="ARBA00004777"/>
    </source>
</evidence>
<dbReference type="GO" id="GO:0106312">
    <property type="term" value="F:methylenetetrahydrofolate reductase (NADH) activity"/>
    <property type="evidence" value="ECO:0007669"/>
    <property type="project" value="UniProtKB-EC"/>
</dbReference>
<evidence type="ECO:0000256" key="5">
    <source>
        <dbReference type="ARBA" id="ARBA00022827"/>
    </source>
</evidence>
<dbReference type="GO" id="GO:0035999">
    <property type="term" value="P:tetrahydrofolate interconversion"/>
    <property type="evidence" value="ECO:0007669"/>
    <property type="project" value="UniProtKB-UniPathway"/>
</dbReference>
<organism evidence="9 10">
    <name type="scientific">Actinokineospora iranica</name>
    <dbReference type="NCBI Taxonomy" id="1271860"/>
    <lineage>
        <taxon>Bacteria</taxon>
        <taxon>Bacillati</taxon>
        <taxon>Actinomycetota</taxon>
        <taxon>Actinomycetes</taxon>
        <taxon>Pseudonocardiales</taxon>
        <taxon>Pseudonocardiaceae</taxon>
        <taxon>Actinokineospora</taxon>
    </lineage>
</organism>
<dbReference type="OrthoDB" id="9812555at2"/>
<keyword evidence="6 8" id="KW-0560">Oxidoreductase</keyword>
<dbReference type="STRING" id="1271860.SAMN05216174_102288"/>
<dbReference type="UniPathway" id="UPA00193"/>
<dbReference type="AlphaFoldDB" id="A0A1G6LY91"/>
<proteinExistence type="inferred from homology"/>
<dbReference type="GO" id="GO:0009086">
    <property type="term" value="P:methionine biosynthetic process"/>
    <property type="evidence" value="ECO:0007669"/>
    <property type="project" value="TreeGrafter"/>
</dbReference>
<evidence type="ECO:0000256" key="3">
    <source>
        <dbReference type="ARBA" id="ARBA00006743"/>
    </source>
</evidence>
<reference evidence="10" key="1">
    <citation type="submission" date="2016-10" db="EMBL/GenBank/DDBJ databases">
        <authorList>
            <person name="Varghese N."/>
            <person name="Submissions S."/>
        </authorList>
    </citation>
    <scope>NUCLEOTIDE SEQUENCE [LARGE SCALE GENOMIC DNA]</scope>
    <source>
        <strain evidence="10">IBRC-M 10403</strain>
    </source>
</reference>
<name>A0A1G6LY91_9PSEU</name>
<sequence>MKTVVERIRTGRPVFSVEFMPPRDEADEQLLWNAIRELECLDPAFVSITYGAGGSSRDRTIRTTGRVARETTLVSMAHLTAVDHSIAELRNVIGWYAALGVKNILALRGDPPGDPNGEWVPHPQGVNYADELVRLVRELGDFCVGVAAFPYGHPRSPDLDFDTDNLIRKLRAGADFAIAQLFFEPEDFLRLRDRVAARGHETHLLPGVMPLTTPKILAKTVELSGAQVPPRIAARLDPLVDDPEAFRAEGIDLVTEMSQRLLAEGVPGVHFYTFNRSKATKEVVGRLGLVPSRA</sequence>
<evidence type="ECO:0000256" key="8">
    <source>
        <dbReference type="RuleBase" id="RU003862"/>
    </source>
</evidence>
<comment type="catalytic activity">
    <reaction evidence="7">
        <text>(6S)-5-methyl-5,6,7,8-tetrahydrofolate + NAD(+) = (6R)-5,10-methylene-5,6,7,8-tetrahydrofolate + NADH + H(+)</text>
        <dbReference type="Rhea" id="RHEA:19821"/>
        <dbReference type="ChEBI" id="CHEBI:15378"/>
        <dbReference type="ChEBI" id="CHEBI:15636"/>
        <dbReference type="ChEBI" id="CHEBI:18608"/>
        <dbReference type="ChEBI" id="CHEBI:57540"/>
        <dbReference type="ChEBI" id="CHEBI:57945"/>
        <dbReference type="EC" id="1.5.1.54"/>
    </reaction>
    <physiologicalReaction direction="right-to-left" evidence="7">
        <dbReference type="Rhea" id="RHEA:19823"/>
    </physiologicalReaction>
</comment>
<dbReference type="RefSeq" id="WP_091449054.1">
    <property type="nucleotide sequence ID" value="NZ_FMZZ01000002.1"/>
</dbReference>
<dbReference type="InterPro" id="IPR029041">
    <property type="entry name" value="FAD-linked_oxidoreductase-like"/>
</dbReference>
<dbReference type="InterPro" id="IPR003171">
    <property type="entry name" value="Mehydrof_redctse-like"/>
</dbReference>
<dbReference type="PANTHER" id="PTHR45754:SF3">
    <property type="entry name" value="METHYLENETETRAHYDROFOLATE REDUCTASE (NADPH)"/>
    <property type="match status" value="1"/>
</dbReference>
<comment type="cofactor">
    <cofactor evidence="1 8">
        <name>FAD</name>
        <dbReference type="ChEBI" id="CHEBI:57692"/>
    </cofactor>
</comment>
<dbReference type="SUPFAM" id="SSF51730">
    <property type="entry name" value="FAD-linked oxidoreductase"/>
    <property type="match status" value="1"/>
</dbReference>
<gene>
    <name evidence="9" type="ORF">SAMN05216174_102288</name>
</gene>
<dbReference type="Proteomes" id="UP000199501">
    <property type="component" value="Unassembled WGS sequence"/>
</dbReference>
<protein>
    <recommendedName>
        <fullName evidence="8">Methylenetetrahydrofolate reductase</fullName>
    </recommendedName>
</protein>
<keyword evidence="5 8" id="KW-0274">FAD</keyword>
<comment type="pathway">
    <text evidence="2 8">One-carbon metabolism; tetrahydrofolate interconversion.</text>
</comment>
<evidence type="ECO:0000256" key="1">
    <source>
        <dbReference type="ARBA" id="ARBA00001974"/>
    </source>
</evidence>
<evidence type="ECO:0000256" key="4">
    <source>
        <dbReference type="ARBA" id="ARBA00022630"/>
    </source>
</evidence>
<dbReference type="PANTHER" id="PTHR45754">
    <property type="entry name" value="METHYLENETETRAHYDROFOLATE REDUCTASE"/>
    <property type="match status" value="1"/>
</dbReference>
<keyword evidence="4 8" id="KW-0285">Flavoprotein</keyword>
<comment type="similarity">
    <text evidence="3 8">Belongs to the methylenetetrahydrofolate reductase family.</text>
</comment>
<dbReference type="Gene3D" id="3.20.20.220">
    <property type="match status" value="1"/>
</dbReference>
<dbReference type="EMBL" id="FMZZ01000002">
    <property type="protein sequence ID" value="SDC48014.1"/>
    <property type="molecule type" value="Genomic_DNA"/>
</dbReference>
<dbReference type="GO" id="GO:0005829">
    <property type="term" value="C:cytosol"/>
    <property type="evidence" value="ECO:0007669"/>
    <property type="project" value="TreeGrafter"/>
</dbReference>
<evidence type="ECO:0000313" key="9">
    <source>
        <dbReference type="EMBL" id="SDC48014.1"/>
    </source>
</evidence>
<evidence type="ECO:0000256" key="7">
    <source>
        <dbReference type="ARBA" id="ARBA00048628"/>
    </source>
</evidence>
<accession>A0A1G6LY91</accession>
<dbReference type="Pfam" id="PF02219">
    <property type="entry name" value="MTHFR"/>
    <property type="match status" value="1"/>
</dbReference>
<keyword evidence="10" id="KW-1185">Reference proteome</keyword>
<evidence type="ECO:0000256" key="6">
    <source>
        <dbReference type="ARBA" id="ARBA00023002"/>
    </source>
</evidence>